<dbReference type="AlphaFoldDB" id="A0A7D4CCR3"/>
<name>A0A7D4CCR3_9SPHN</name>
<proteinExistence type="predicted"/>
<evidence type="ECO:0000259" key="2">
    <source>
        <dbReference type="Pfam" id="PF16491"/>
    </source>
</evidence>
<dbReference type="Proteomes" id="UP000504693">
    <property type="component" value="Chromosome"/>
</dbReference>
<keyword evidence="4" id="KW-1185">Reference proteome</keyword>
<gene>
    <name evidence="3" type="ORF">HQR01_06165</name>
</gene>
<reference evidence="3 4" key="1">
    <citation type="submission" date="2020-05" db="EMBL/GenBank/DDBJ databases">
        <title>Erythrobacter mangrovi sp. nov., isolated from rhizosphere soil of mangrove plant (Kandelia candel).</title>
        <authorList>
            <person name="Ye Y.H."/>
        </authorList>
    </citation>
    <scope>NUCLEOTIDE SEQUENCE [LARGE SCALE GENOMIC DNA]</scope>
    <source>
        <strain evidence="3 4">EB310</strain>
    </source>
</reference>
<protein>
    <recommendedName>
        <fullName evidence="2">CAAX prenyl protease 1 N-terminal domain-containing protein</fullName>
    </recommendedName>
</protein>
<evidence type="ECO:0000313" key="3">
    <source>
        <dbReference type="EMBL" id="QKG70989.1"/>
    </source>
</evidence>
<accession>A0A7D4CCR3</accession>
<dbReference type="EMBL" id="CP053921">
    <property type="protein sequence ID" value="QKG70989.1"/>
    <property type="molecule type" value="Genomic_DNA"/>
</dbReference>
<dbReference type="Pfam" id="PF16491">
    <property type="entry name" value="Peptidase_M48_N"/>
    <property type="match status" value="1"/>
</dbReference>
<evidence type="ECO:0000256" key="1">
    <source>
        <dbReference type="SAM" id="Phobius"/>
    </source>
</evidence>
<feature type="transmembrane region" description="Helical" evidence="1">
    <location>
        <begin position="41"/>
        <end position="60"/>
    </location>
</feature>
<dbReference type="KEGG" id="emv:HQR01_06165"/>
<feature type="domain" description="CAAX prenyl protease 1 N-terminal" evidence="2">
    <location>
        <begin position="37"/>
        <end position="152"/>
    </location>
</feature>
<feature type="transmembrane region" description="Helical" evidence="1">
    <location>
        <begin position="80"/>
        <end position="108"/>
    </location>
</feature>
<keyword evidence="1" id="KW-0472">Membrane</keyword>
<sequence>MIIDLLAAANSGFDVEAATRAYLDTLQGPARAQSDAYFEGGYWLILWGTVASVLADWLLLRFRLASAFRNFGERVSKRRWVVTGITALLYSVVGSILLLPWTLYTGYFREKQYSLLDQDFAGWAGEQLTGFAIGLIAAPLLVIMIYALIRRAPRS</sequence>
<dbReference type="RefSeq" id="WP_173213538.1">
    <property type="nucleotide sequence ID" value="NZ_CP053921.1"/>
</dbReference>
<keyword evidence="1" id="KW-0812">Transmembrane</keyword>
<dbReference type="InterPro" id="IPR032456">
    <property type="entry name" value="Peptidase_M48_N"/>
</dbReference>
<keyword evidence="1" id="KW-1133">Transmembrane helix</keyword>
<feature type="transmembrane region" description="Helical" evidence="1">
    <location>
        <begin position="128"/>
        <end position="149"/>
    </location>
</feature>
<evidence type="ECO:0000313" key="4">
    <source>
        <dbReference type="Proteomes" id="UP000504693"/>
    </source>
</evidence>
<organism evidence="3 4">
    <name type="scientific">Erythrobacter mangrovi</name>
    <dbReference type="NCBI Taxonomy" id="2739433"/>
    <lineage>
        <taxon>Bacteria</taxon>
        <taxon>Pseudomonadati</taxon>
        <taxon>Pseudomonadota</taxon>
        <taxon>Alphaproteobacteria</taxon>
        <taxon>Sphingomonadales</taxon>
        <taxon>Erythrobacteraceae</taxon>
        <taxon>Erythrobacter/Porphyrobacter group</taxon>
        <taxon>Erythrobacter</taxon>
    </lineage>
</organism>